<protein>
    <submittedName>
        <fullName evidence="1">Uncharacterized protein</fullName>
    </submittedName>
</protein>
<organism evidence="1 2">
    <name type="scientific">Sarcoptes scabiei</name>
    <name type="common">Itch mite</name>
    <name type="synonym">Acarus scabiei</name>
    <dbReference type="NCBI Taxonomy" id="52283"/>
    <lineage>
        <taxon>Eukaryota</taxon>
        <taxon>Metazoa</taxon>
        <taxon>Ecdysozoa</taxon>
        <taxon>Arthropoda</taxon>
        <taxon>Chelicerata</taxon>
        <taxon>Arachnida</taxon>
        <taxon>Acari</taxon>
        <taxon>Acariformes</taxon>
        <taxon>Sarcoptiformes</taxon>
        <taxon>Astigmata</taxon>
        <taxon>Psoroptidia</taxon>
        <taxon>Sarcoptoidea</taxon>
        <taxon>Sarcoptidae</taxon>
        <taxon>Sarcoptinae</taxon>
        <taxon>Sarcoptes</taxon>
    </lineage>
</organism>
<evidence type="ECO:0000313" key="2">
    <source>
        <dbReference type="Proteomes" id="UP000616769"/>
    </source>
</evidence>
<dbReference type="Gene3D" id="1.20.140.150">
    <property type="match status" value="1"/>
</dbReference>
<reference evidence="1 2" key="1">
    <citation type="journal article" date="2015" name="Parasit. Vectors">
        <title>Draft genome of the scabies mite.</title>
        <authorList>
            <person name="Rider S.D.Jr."/>
            <person name="Morgan M.S."/>
            <person name="Arlian L.G."/>
        </authorList>
    </citation>
    <scope>NUCLEOTIDE SEQUENCE [LARGE SCALE GENOMIC DNA]</scope>
    <source>
        <strain evidence="1">Arlian Lab</strain>
    </source>
</reference>
<dbReference type="Proteomes" id="UP000616769">
    <property type="component" value="Unassembled WGS sequence"/>
</dbReference>
<proteinExistence type="predicted"/>
<dbReference type="OrthoDB" id="6126739at2759"/>
<name>A0A132ALD7_SARSC</name>
<sequence>MSCSAVTLSVATVLSVIAVACLAIGFSTDNWYEIRVDQNRTKQFLETMDDGSLPVDYESNYLYYSRDEGLFRLYGLFDEEKKDE</sequence>
<dbReference type="PANTHER" id="PTHR21215">
    <property type="entry name" value="LD36024P"/>
    <property type="match status" value="1"/>
</dbReference>
<dbReference type="VEuPathDB" id="VectorBase:SSCA006341"/>
<dbReference type="AlphaFoldDB" id="A0A132ALD7"/>
<dbReference type="PANTHER" id="PTHR21215:SF0">
    <property type="entry name" value="LD36024P"/>
    <property type="match status" value="1"/>
</dbReference>
<comment type="caution">
    <text evidence="1">The sequence shown here is derived from an EMBL/GenBank/DDBJ whole genome shotgun (WGS) entry which is preliminary data.</text>
</comment>
<dbReference type="EMBL" id="JXLN01017772">
    <property type="protein sequence ID" value="KPM11733.1"/>
    <property type="molecule type" value="Genomic_DNA"/>
</dbReference>
<accession>A0A132ALD7</accession>
<evidence type="ECO:0000313" key="1">
    <source>
        <dbReference type="EMBL" id="KPM11733.1"/>
    </source>
</evidence>
<gene>
    <name evidence="1" type="ORF">QR98_0103080</name>
</gene>